<dbReference type="EMBL" id="CP039355">
    <property type="protein sequence ID" value="QCE15368.1"/>
    <property type="molecule type" value="Genomic_DNA"/>
</dbReference>
<evidence type="ECO:0000256" key="5">
    <source>
        <dbReference type="ARBA" id="ARBA00023242"/>
    </source>
</evidence>
<dbReference type="Pfam" id="PF13912">
    <property type="entry name" value="zf-C2H2_6"/>
    <property type="match status" value="1"/>
</dbReference>
<keyword evidence="10" id="KW-1185">Reference proteome</keyword>
<dbReference type="InterPro" id="IPR036236">
    <property type="entry name" value="Znf_C2H2_sf"/>
</dbReference>
<reference evidence="9 10" key="1">
    <citation type="submission" date="2019-04" db="EMBL/GenBank/DDBJ databases">
        <title>An improved genome assembly and genetic linkage map for asparagus bean, Vigna unguiculata ssp. sesquipedialis.</title>
        <authorList>
            <person name="Xia Q."/>
            <person name="Zhang R."/>
            <person name="Dong Y."/>
        </authorList>
    </citation>
    <scope>NUCLEOTIDE SEQUENCE [LARGE SCALE GENOMIC DNA]</scope>
    <source>
        <tissue evidence="9">Leaf</tissue>
    </source>
</reference>
<evidence type="ECO:0000256" key="7">
    <source>
        <dbReference type="SAM" id="MobiDB-lite"/>
    </source>
</evidence>
<keyword evidence="4" id="KW-0862">Zinc</keyword>
<keyword evidence="2" id="KW-0479">Metal-binding</keyword>
<dbReference type="GO" id="GO:0008270">
    <property type="term" value="F:zinc ion binding"/>
    <property type="evidence" value="ECO:0007669"/>
    <property type="project" value="UniProtKB-KW"/>
</dbReference>
<feature type="compositionally biased region" description="Basic and acidic residues" evidence="7">
    <location>
        <begin position="23"/>
        <end position="33"/>
    </location>
</feature>
<evidence type="ECO:0000256" key="4">
    <source>
        <dbReference type="ARBA" id="ARBA00022833"/>
    </source>
</evidence>
<comment type="subcellular location">
    <subcellularLocation>
        <location evidence="1">Nucleus</location>
    </subcellularLocation>
</comment>
<accession>A0A4D6NPV1</accession>
<sequence>MSKNGDATQESLNTKTIDSSLSDSKDEDKKNTNVKEGKTFSCNYCNKEFSTSQALGGHQNAHKQERAMAKRVEGFDVSGLEHFPYYSYYSSLYNSYHLLYERSYNGALGVRKDSMIQKFSWTPRYEHPLFKRDHGKSIFDGFTVMKNDHYIKSDYNDKTTLQTLPLFTSDASTSSSPLLKTTIVATTDHSVPEETSNTTSLFYEWCEKNVIVTLFADNLCD</sequence>
<name>A0A4D6NPV1_VIGUN</name>
<feature type="domain" description="C2H2-type" evidence="8">
    <location>
        <begin position="40"/>
        <end position="67"/>
    </location>
</feature>
<dbReference type="PANTHER" id="PTHR47287:SF9">
    <property type="entry name" value="ZINC FINGER PROTEIN 4-LIKE"/>
    <property type="match status" value="1"/>
</dbReference>
<dbReference type="GO" id="GO:0009788">
    <property type="term" value="P:negative regulation of abscisic acid-activated signaling pathway"/>
    <property type="evidence" value="ECO:0007669"/>
    <property type="project" value="InterPro"/>
</dbReference>
<dbReference type="SUPFAM" id="SSF57667">
    <property type="entry name" value="beta-beta-alpha zinc fingers"/>
    <property type="match status" value="1"/>
</dbReference>
<organism evidence="9 10">
    <name type="scientific">Vigna unguiculata</name>
    <name type="common">Cowpea</name>
    <dbReference type="NCBI Taxonomy" id="3917"/>
    <lineage>
        <taxon>Eukaryota</taxon>
        <taxon>Viridiplantae</taxon>
        <taxon>Streptophyta</taxon>
        <taxon>Embryophyta</taxon>
        <taxon>Tracheophyta</taxon>
        <taxon>Spermatophyta</taxon>
        <taxon>Magnoliopsida</taxon>
        <taxon>eudicotyledons</taxon>
        <taxon>Gunneridae</taxon>
        <taxon>Pentapetalae</taxon>
        <taxon>rosids</taxon>
        <taxon>fabids</taxon>
        <taxon>Fabales</taxon>
        <taxon>Fabaceae</taxon>
        <taxon>Papilionoideae</taxon>
        <taxon>50 kb inversion clade</taxon>
        <taxon>NPAAA clade</taxon>
        <taxon>indigoferoid/millettioid clade</taxon>
        <taxon>Phaseoleae</taxon>
        <taxon>Vigna</taxon>
    </lineage>
</organism>
<protein>
    <recommendedName>
        <fullName evidence="8">C2H2-type domain-containing protein</fullName>
    </recommendedName>
</protein>
<dbReference type="GO" id="GO:0005634">
    <property type="term" value="C:nucleus"/>
    <property type="evidence" value="ECO:0007669"/>
    <property type="project" value="UniProtKB-SubCell"/>
</dbReference>
<evidence type="ECO:0000256" key="3">
    <source>
        <dbReference type="ARBA" id="ARBA00022771"/>
    </source>
</evidence>
<dbReference type="PROSITE" id="PS50157">
    <property type="entry name" value="ZINC_FINGER_C2H2_2"/>
    <property type="match status" value="1"/>
</dbReference>
<dbReference type="InterPro" id="IPR013087">
    <property type="entry name" value="Znf_C2H2_type"/>
</dbReference>
<keyword evidence="5" id="KW-0539">Nucleus</keyword>
<evidence type="ECO:0000313" key="10">
    <source>
        <dbReference type="Proteomes" id="UP000501690"/>
    </source>
</evidence>
<gene>
    <name evidence="9" type="ORF">DEO72_LG11g2378</name>
</gene>
<evidence type="ECO:0000259" key="8">
    <source>
        <dbReference type="PROSITE" id="PS50157"/>
    </source>
</evidence>
<dbReference type="InterPro" id="IPR044246">
    <property type="entry name" value="ZFP3-like"/>
</dbReference>
<proteinExistence type="predicted"/>
<dbReference type="PANTHER" id="PTHR47287">
    <property type="entry name" value="C2H2 AND C2HC ZINC FINGERS SUPERFAMILY PROTEIN"/>
    <property type="match status" value="1"/>
</dbReference>
<evidence type="ECO:0000313" key="9">
    <source>
        <dbReference type="EMBL" id="QCE15368.1"/>
    </source>
</evidence>
<feature type="compositionally biased region" description="Polar residues" evidence="7">
    <location>
        <begin position="1"/>
        <end position="17"/>
    </location>
</feature>
<dbReference type="AlphaFoldDB" id="A0A4D6NPV1"/>
<evidence type="ECO:0000256" key="6">
    <source>
        <dbReference type="PROSITE-ProRule" id="PRU00042"/>
    </source>
</evidence>
<feature type="region of interest" description="Disordered" evidence="7">
    <location>
        <begin position="1"/>
        <end position="33"/>
    </location>
</feature>
<dbReference type="Proteomes" id="UP000501690">
    <property type="component" value="Linkage Group LG11"/>
</dbReference>
<evidence type="ECO:0000256" key="2">
    <source>
        <dbReference type="ARBA" id="ARBA00022723"/>
    </source>
</evidence>
<evidence type="ECO:0000256" key="1">
    <source>
        <dbReference type="ARBA" id="ARBA00004123"/>
    </source>
</evidence>
<keyword evidence="3 6" id="KW-0863">Zinc-finger</keyword>
<dbReference type="Gene3D" id="3.30.160.60">
    <property type="entry name" value="Classic Zinc Finger"/>
    <property type="match status" value="1"/>
</dbReference>
<dbReference type="PROSITE" id="PS00028">
    <property type="entry name" value="ZINC_FINGER_C2H2_1"/>
    <property type="match status" value="1"/>
</dbReference>